<comment type="subcellular location">
    <subcellularLocation>
        <location evidence="6">Cell membrane</location>
        <topology evidence="6">Multi-pass membrane protein</topology>
    </subcellularLocation>
    <subcellularLocation>
        <location evidence="1">Membrane</location>
    </subcellularLocation>
</comment>
<dbReference type="PANTHER" id="PTHR23427:SF2">
    <property type="entry name" value="SURFEIT LOCUS PROTEIN 1"/>
    <property type="match status" value="1"/>
</dbReference>
<dbReference type="Proteomes" id="UP000611945">
    <property type="component" value="Unassembled WGS sequence"/>
</dbReference>
<dbReference type="Pfam" id="PF02104">
    <property type="entry name" value="SURF1"/>
    <property type="match status" value="1"/>
</dbReference>
<proteinExistence type="inferred from homology"/>
<feature type="transmembrane region" description="Helical" evidence="6">
    <location>
        <begin position="241"/>
        <end position="263"/>
    </location>
</feature>
<keyword evidence="6" id="KW-1003">Cell membrane</keyword>
<keyword evidence="5 6" id="KW-0472">Membrane</keyword>
<dbReference type="InterPro" id="IPR002994">
    <property type="entry name" value="Surf1/Shy1"/>
</dbReference>
<evidence type="ECO:0000256" key="2">
    <source>
        <dbReference type="ARBA" id="ARBA00007165"/>
    </source>
</evidence>
<keyword evidence="8" id="KW-1185">Reference proteome</keyword>
<dbReference type="InterPro" id="IPR045214">
    <property type="entry name" value="Surf1/Surf4"/>
</dbReference>
<dbReference type="PROSITE" id="PS50895">
    <property type="entry name" value="SURF1"/>
    <property type="match status" value="1"/>
</dbReference>
<dbReference type="PANTHER" id="PTHR23427">
    <property type="entry name" value="SURFEIT LOCUS PROTEIN"/>
    <property type="match status" value="1"/>
</dbReference>
<evidence type="ECO:0000256" key="6">
    <source>
        <dbReference type="RuleBase" id="RU363076"/>
    </source>
</evidence>
<evidence type="ECO:0000313" key="8">
    <source>
        <dbReference type="Proteomes" id="UP000611945"/>
    </source>
</evidence>
<evidence type="ECO:0000256" key="5">
    <source>
        <dbReference type="ARBA" id="ARBA00023136"/>
    </source>
</evidence>
<evidence type="ECO:0000256" key="3">
    <source>
        <dbReference type="ARBA" id="ARBA00022692"/>
    </source>
</evidence>
<accession>A0ABR8TLL0</accession>
<dbReference type="CDD" id="cd06662">
    <property type="entry name" value="SURF1"/>
    <property type="match status" value="1"/>
</dbReference>
<comment type="caution">
    <text evidence="7">The sequence shown here is derived from an EMBL/GenBank/DDBJ whole genome shotgun (WGS) entry which is preliminary data.</text>
</comment>
<evidence type="ECO:0000256" key="1">
    <source>
        <dbReference type="ARBA" id="ARBA00004370"/>
    </source>
</evidence>
<protein>
    <recommendedName>
        <fullName evidence="6">SURF1-like protein</fullName>
    </recommendedName>
</protein>
<organism evidence="7 8">
    <name type="scientific">Serpens gallinarum</name>
    <dbReference type="NCBI Taxonomy" id="2763075"/>
    <lineage>
        <taxon>Bacteria</taxon>
        <taxon>Pseudomonadati</taxon>
        <taxon>Pseudomonadota</taxon>
        <taxon>Gammaproteobacteria</taxon>
        <taxon>Pseudomonadales</taxon>
        <taxon>Pseudomonadaceae</taxon>
        <taxon>Pseudomonas</taxon>
    </lineage>
</organism>
<comment type="similarity">
    <text evidence="2 6">Belongs to the SURF1 family.</text>
</comment>
<gene>
    <name evidence="7" type="ORF">H9642_05655</name>
</gene>
<keyword evidence="3 6" id="KW-0812">Transmembrane</keyword>
<evidence type="ECO:0000256" key="4">
    <source>
        <dbReference type="ARBA" id="ARBA00022989"/>
    </source>
</evidence>
<sequence length="278" mass="31149">MASNNRRIAALSIAGLRGRRMKLQYSQSLGASGWRLTQHFKPGWLPSLCVLCMLPLLVGLGCWQLVRAEEKRVLLAGQEARRQAPPIRLDALDLTSPPAFQRIRLHGHFEAAHSLLLDSRVHQGQVGVELLQPFLDQPSGRWVLINRGWLPWPDRRIPPRFVTPSGALDVLAWVYVSPGQPLVLAGERGTSWPRLTNRVELDAFWQELGRDGLSVELRLEPGPAALAVDWPIVSMSPEKHLGYAVQWFALAAALCALFIYFGIHQAREVRDAASHRHE</sequence>
<evidence type="ECO:0000313" key="7">
    <source>
        <dbReference type="EMBL" id="MBD7976672.1"/>
    </source>
</evidence>
<feature type="transmembrane region" description="Helical" evidence="6">
    <location>
        <begin position="44"/>
        <end position="66"/>
    </location>
</feature>
<dbReference type="EMBL" id="JACSQG010000002">
    <property type="protein sequence ID" value="MBD7976672.1"/>
    <property type="molecule type" value="Genomic_DNA"/>
</dbReference>
<reference evidence="7 8" key="1">
    <citation type="submission" date="2020-08" db="EMBL/GenBank/DDBJ databases">
        <title>A Genomic Blueprint of the Chicken Gut Microbiome.</title>
        <authorList>
            <person name="Gilroy R."/>
            <person name="Ravi A."/>
            <person name="Getino M."/>
            <person name="Pursley I."/>
            <person name="Horton D.L."/>
            <person name="Alikhan N.-F."/>
            <person name="Baker D."/>
            <person name="Gharbi K."/>
            <person name="Hall N."/>
            <person name="Watson M."/>
            <person name="Adriaenssens E.M."/>
            <person name="Foster-Nyarko E."/>
            <person name="Jarju S."/>
            <person name="Secka A."/>
            <person name="Antonio M."/>
            <person name="Oren A."/>
            <person name="Chaudhuri R."/>
            <person name="La Ragione R.M."/>
            <person name="Hildebrand F."/>
            <person name="Pallen M.J."/>
        </authorList>
    </citation>
    <scope>NUCLEOTIDE SEQUENCE [LARGE SCALE GENOMIC DNA]</scope>
    <source>
        <strain evidence="7 8">Sa2CUA2</strain>
    </source>
</reference>
<keyword evidence="4 6" id="KW-1133">Transmembrane helix</keyword>
<name>A0ABR8TLL0_9PSED</name>